<dbReference type="AlphaFoldDB" id="A0ABD5XCX1"/>
<dbReference type="EMBL" id="JBHSZQ010000047">
    <property type="protein sequence ID" value="MFC7127045.1"/>
    <property type="molecule type" value="Genomic_DNA"/>
</dbReference>
<proteinExistence type="predicted"/>
<sequence length="627" mass="68411">MAKKQIEPESANELISDREAESDGTFQTVTRRTSLKLGGVALAAVLGGVSSSAAMSTSLDELPVGSQIGGGDTYEDTVSASEANVVVQTLEELKEELESANYGDVVFVDGDAEINLGDTYMTIPSGVTLASNRGVDGAKGAHLSTNGYEGKWAGPFNAESDVRVTGLRISGKEWEYREIDNEATTSRVGLALKGPNCEVDNVEMWGYNFASIRVAADEAHIHHSHIHHNPIDGWGYGIHCARGQDILIEYNHMVFNRHSVSNTGIAGYEVRNNFFGGETAPSYQVGTHAVNPRKNDYRGGTELSIHHNTFVPTTHIDEEGDTGRHISIRGFPEDVADIHHNWFYNPTEPTAPSESKDGAIIQIPRTNGWAHITEWDNVTFSDNHYGADKPDSDDIGAPVDRESDVDGTFTYSVEANENAVEYYLEARDGVDWRLEDSAEETWVSTDGTRVAGRMAAGETHTWTGNSLSSEDFMVIDVTIDGDAVGYVNGNESNLDLYPQPEATGGEWKHLDELLYDPQKLTVIAEPNAEECRYEFTVDTKVQKLSTGGETPDGKPISAEDSDEVTETNDGKFNVSGTTENGYGDAFRVSGSVSEATLRDSDRSWFELNGERVSPEELPERTGLDSKE</sequence>
<name>A0ABD5XCX1_9EURY</name>
<evidence type="ECO:0000313" key="3">
    <source>
        <dbReference type="Proteomes" id="UP001596414"/>
    </source>
</evidence>
<reference evidence="2 3" key="1">
    <citation type="journal article" date="2014" name="Int. J. Syst. Evol. Microbiol.">
        <title>Complete genome sequence of Corynebacterium casei LMG S-19264T (=DSM 44701T), isolated from a smear-ripened cheese.</title>
        <authorList>
            <consortium name="US DOE Joint Genome Institute (JGI-PGF)"/>
            <person name="Walter F."/>
            <person name="Albersmeier A."/>
            <person name="Kalinowski J."/>
            <person name="Ruckert C."/>
        </authorList>
    </citation>
    <scope>NUCLEOTIDE SEQUENCE [LARGE SCALE GENOMIC DNA]</scope>
    <source>
        <strain evidence="2 3">CGMCC 4.7215</strain>
    </source>
</reference>
<feature type="region of interest" description="Disordered" evidence="1">
    <location>
        <begin position="1"/>
        <end position="26"/>
    </location>
</feature>
<dbReference type="InterPro" id="IPR011050">
    <property type="entry name" value="Pectin_lyase_fold/virulence"/>
</dbReference>
<evidence type="ECO:0000256" key="1">
    <source>
        <dbReference type="SAM" id="MobiDB-lite"/>
    </source>
</evidence>
<evidence type="ECO:0000313" key="2">
    <source>
        <dbReference type="EMBL" id="MFC7127045.1"/>
    </source>
</evidence>
<evidence type="ECO:0008006" key="4">
    <source>
        <dbReference type="Google" id="ProtNLM"/>
    </source>
</evidence>
<dbReference type="RefSeq" id="WP_267637102.1">
    <property type="nucleotide sequence ID" value="NZ_JAODIY010000009.1"/>
</dbReference>
<feature type="region of interest" description="Disordered" evidence="1">
    <location>
        <begin position="608"/>
        <end position="627"/>
    </location>
</feature>
<accession>A0ABD5XCX1</accession>
<protein>
    <recommendedName>
        <fullName evidence="4">Right handed beta helix region</fullName>
    </recommendedName>
</protein>
<dbReference type="Proteomes" id="UP001596414">
    <property type="component" value="Unassembled WGS sequence"/>
</dbReference>
<gene>
    <name evidence="2" type="ORF">ACFQJ7_13600</name>
</gene>
<organism evidence="2 3">
    <name type="scientific">Halovenus rubra</name>
    <dbReference type="NCBI Taxonomy" id="869890"/>
    <lineage>
        <taxon>Archaea</taxon>
        <taxon>Methanobacteriati</taxon>
        <taxon>Methanobacteriota</taxon>
        <taxon>Stenosarchaea group</taxon>
        <taxon>Halobacteria</taxon>
        <taxon>Halobacteriales</taxon>
        <taxon>Haloarculaceae</taxon>
        <taxon>Halovenus</taxon>
    </lineage>
</organism>
<feature type="region of interest" description="Disordered" evidence="1">
    <location>
        <begin position="544"/>
        <end position="585"/>
    </location>
</feature>
<comment type="caution">
    <text evidence="2">The sequence shown here is derived from an EMBL/GenBank/DDBJ whole genome shotgun (WGS) entry which is preliminary data.</text>
</comment>
<dbReference type="SUPFAM" id="SSF51126">
    <property type="entry name" value="Pectin lyase-like"/>
    <property type="match status" value="1"/>
</dbReference>